<dbReference type="Proteomes" id="UP001556367">
    <property type="component" value="Unassembled WGS sequence"/>
</dbReference>
<comment type="caution">
    <text evidence="1">The sequence shown here is derived from an EMBL/GenBank/DDBJ whole genome shotgun (WGS) entry which is preliminary data.</text>
</comment>
<protein>
    <submittedName>
        <fullName evidence="1">Uncharacterized protein</fullName>
    </submittedName>
</protein>
<accession>A0ABR3JB56</accession>
<name>A0ABR3JB56_9AGAR</name>
<sequence>MCPLAQLCRQWCLNNGFVAAQCVLSMFLYLSVLRSATSAQHCWRANYEIKMVSIVLYTDGYSRLAFNSKRRRCPPNPALDASTWKSILRTKRLVLYPPHSISALDFDSHFIMDVFTSFSTLLLDPAHPTSSDTAFEGDVLVAYASDALSADEEEAMVDYERVTNTWRGYCVIA</sequence>
<reference evidence="2" key="1">
    <citation type="submission" date="2024-06" db="EMBL/GenBank/DDBJ databases">
        <title>Multi-omics analyses provide insights into the biosynthesis of the anticancer antibiotic pleurotin in Hohenbuehelia grisea.</title>
        <authorList>
            <person name="Weaver J.A."/>
            <person name="Alberti F."/>
        </authorList>
    </citation>
    <scope>NUCLEOTIDE SEQUENCE [LARGE SCALE GENOMIC DNA]</scope>
    <source>
        <strain evidence="2">T-177</strain>
    </source>
</reference>
<gene>
    <name evidence="1" type="ORF">HGRIS_007138</name>
</gene>
<organism evidence="1 2">
    <name type="scientific">Hohenbuehelia grisea</name>
    <dbReference type="NCBI Taxonomy" id="104357"/>
    <lineage>
        <taxon>Eukaryota</taxon>
        <taxon>Fungi</taxon>
        <taxon>Dikarya</taxon>
        <taxon>Basidiomycota</taxon>
        <taxon>Agaricomycotina</taxon>
        <taxon>Agaricomycetes</taxon>
        <taxon>Agaricomycetidae</taxon>
        <taxon>Agaricales</taxon>
        <taxon>Pleurotineae</taxon>
        <taxon>Pleurotaceae</taxon>
        <taxon>Hohenbuehelia</taxon>
    </lineage>
</organism>
<keyword evidence="2" id="KW-1185">Reference proteome</keyword>
<evidence type="ECO:0000313" key="2">
    <source>
        <dbReference type="Proteomes" id="UP001556367"/>
    </source>
</evidence>
<evidence type="ECO:0000313" key="1">
    <source>
        <dbReference type="EMBL" id="KAL0952923.1"/>
    </source>
</evidence>
<proteinExistence type="predicted"/>
<dbReference type="EMBL" id="JASNQZ010000010">
    <property type="protein sequence ID" value="KAL0952923.1"/>
    <property type="molecule type" value="Genomic_DNA"/>
</dbReference>